<name>A0AB33ANX9_9STRE</name>
<reference evidence="3 4" key="1">
    <citation type="journal article" date="2013" name="BMC Microbiol.">
        <title>Dynamics of fecal microbial communities in children with diarrhea of unknown etiology and genomic analysis of associated Streptococcus lutetiensis.</title>
        <authorList>
            <person name="Jin D."/>
            <person name="Chen C."/>
            <person name="Li L."/>
            <person name="Lu S."/>
            <person name="Li Z."/>
            <person name="Zhou Z."/>
            <person name="Jing H."/>
            <person name="Xu Y."/>
            <person name="Du P."/>
            <person name="Wang H."/>
            <person name="Xiong Y."/>
            <person name="Zheng H."/>
            <person name="Bai X."/>
            <person name="Sun H."/>
            <person name="Wang L."/>
            <person name="Ye C."/>
            <person name="Gottschalk M."/>
            <person name="Xu J."/>
        </authorList>
    </citation>
    <scope>NUCLEOTIDE SEQUENCE [LARGE SCALE GENOMIC DNA]</scope>
    <source>
        <strain evidence="3 4">033</strain>
    </source>
</reference>
<sequence length="425" mass="47504">MTYNSTLPKVFVYLLTTIETLYQTRVPLEVQNRKNVHLATSDCLVIACYLWGVLHFSETLKAKHQLAQSLFPNFLEYSRFVRRYNALLPSIQVIRQALVFKEVEEISVSIIDSFPLPLCQPIRNFRSKVLGDYANVGYNATKGQYFYGYKCHALVSESGYAIDYTITPASMADSSMTEEVLSQFRTPTVLGDMGYLGQSLHDRLELKEIDLITPARKNMKQKKILFPNFSKRRKVIERVFSFPVTALASGGADVVQYFGFALNLSQQIAYLFGEEELFSGDYNQLPEEARIRIVAYLGIMFGAGGSSALIANVSKTAGKNLGKKVAQQALTKTAWYPLVKKIGSTIGFRITKQSIGKSITKVIPVIGGVISGGLTYMTFKPMGNKLADTFVDLLDGKISEDFSGMNEYRGDFRQKMAKDVEDIDG</sequence>
<dbReference type="InterPro" id="IPR025668">
    <property type="entry name" value="Tnp_DDE_dom"/>
</dbReference>
<feature type="transmembrane region" description="Helical" evidence="1">
    <location>
        <begin position="293"/>
        <end position="314"/>
    </location>
</feature>
<dbReference type="Pfam" id="PF13612">
    <property type="entry name" value="DDE_Tnp_1_3"/>
    <property type="match status" value="1"/>
</dbReference>
<proteinExistence type="predicted"/>
<keyword evidence="1" id="KW-0472">Membrane</keyword>
<dbReference type="Proteomes" id="UP000015268">
    <property type="component" value="Chromosome"/>
</dbReference>
<evidence type="ECO:0000259" key="2">
    <source>
        <dbReference type="Pfam" id="PF13612"/>
    </source>
</evidence>
<keyword evidence="1" id="KW-0812">Transmembrane</keyword>
<dbReference type="KEGG" id="slu:KE3_1901"/>
<gene>
    <name evidence="3" type="ORF">KE3_1901</name>
</gene>
<accession>A0AB33ANX9</accession>
<dbReference type="NCBIfam" id="NF033520">
    <property type="entry name" value="transpos_IS982"/>
    <property type="match status" value="1"/>
</dbReference>
<protein>
    <submittedName>
        <fullName evidence="3">Transposase</fullName>
    </submittedName>
</protein>
<dbReference type="AlphaFoldDB" id="A0AB33ANX9"/>
<evidence type="ECO:0000313" key="4">
    <source>
        <dbReference type="Proteomes" id="UP000015268"/>
    </source>
</evidence>
<feature type="domain" description="Transposase DDE" evidence="2">
    <location>
        <begin position="107"/>
        <end position="240"/>
    </location>
</feature>
<keyword evidence="4" id="KW-1185">Reference proteome</keyword>
<evidence type="ECO:0000313" key="3">
    <source>
        <dbReference type="EMBL" id="AGS06352.1"/>
    </source>
</evidence>
<dbReference type="EMBL" id="CP003025">
    <property type="protein sequence ID" value="AGS06352.1"/>
    <property type="molecule type" value="Genomic_DNA"/>
</dbReference>
<keyword evidence="1" id="KW-1133">Transmembrane helix</keyword>
<organism evidence="3 4">
    <name type="scientific">Streptococcus lutetiensis 033</name>
    <dbReference type="NCBI Taxonomy" id="1076934"/>
    <lineage>
        <taxon>Bacteria</taxon>
        <taxon>Bacillati</taxon>
        <taxon>Bacillota</taxon>
        <taxon>Bacilli</taxon>
        <taxon>Lactobacillales</taxon>
        <taxon>Streptococcaceae</taxon>
        <taxon>Streptococcus</taxon>
    </lineage>
</organism>
<evidence type="ECO:0000256" key="1">
    <source>
        <dbReference type="SAM" id="Phobius"/>
    </source>
</evidence>